<gene>
    <name evidence="2" type="ORF">CEPID_04280</name>
</gene>
<evidence type="ECO:0000256" key="1">
    <source>
        <dbReference type="SAM" id="Phobius"/>
    </source>
</evidence>
<dbReference type="PATRIC" id="fig|1050174.4.peg.868"/>
<protein>
    <submittedName>
        <fullName evidence="2">Uncharacterized protein</fullName>
    </submittedName>
</protein>
<keyword evidence="1" id="KW-1133">Transmembrane helix</keyword>
<keyword evidence="1" id="KW-0812">Transmembrane</keyword>
<sequence length="62" mass="6491">MFREAVRYGLSAVFAAGVVIHCLVAGKHPAGYAAFGLFRGGRAAQLVAQVSCAFFVSLLFLG</sequence>
<name>A0A0G3GT77_9CORY</name>
<dbReference type="RefSeq" id="WP_047239879.1">
    <property type="nucleotide sequence ID" value="NZ_CP011541.1"/>
</dbReference>
<feature type="transmembrane region" description="Helical" evidence="1">
    <location>
        <begin position="42"/>
        <end position="61"/>
    </location>
</feature>
<reference evidence="2 3" key="1">
    <citation type="submission" date="2015-05" db="EMBL/GenBank/DDBJ databases">
        <title>Complete genome sequence of Corynebacterium epidermidicanis DSM 45586, isolated from the skin of a dog suffering from pruritus.</title>
        <authorList>
            <person name="Ruckert C."/>
            <person name="Albersmeier A."/>
            <person name="Winkler A."/>
            <person name="Tauch A."/>
        </authorList>
    </citation>
    <scope>NUCLEOTIDE SEQUENCE [LARGE SCALE GENOMIC DNA]</scope>
    <source>
        <strain evidence="2 3">DSM 45586</strain>
    </source>
</reference>
<accession>A0A0G3GT77</accession>
<dbReference type="EMBL" id="CP011541">
    <property type="protein sequence ID" value="AKK02728.1"/>
    <property type="molecule type" value="Genomic_DNA"/>
</dbReference>
<dbReference type="KEGG" id="cei:CEPID_04280"/>
<keyword evidence="1" id="KW-0472">Membrane</keyword>
<dbReference type="AlphaFoldDB" id="A0A0G3GT77"/>
<evidence type="ECO:0000313" key="3">
    <source>
        <dbReference type="Proteomes" id="UP000035368"/>
    </source>
</evidence>
<evidence type="ECO:0000313" key="2">
    <source>
        <dbReference type="EMBL" id="AKK02728.1"/>
    </source>
</evidence>
<organism evidence="2 3">
    <name type="scientific">Corynebacterium epidermidicanis</name>
    <dbReference type="NCBI Taxonomy" id="1050174"/>
    <lineage>
        <taxon>Bacteria</taxon>
        <taxon>Bacillati</taxon>
        <taxon>Actinomycetota</taxon>
        <taxon>Actinomycetes</taxon>
        <taxon>Mycobacteriales</taxon>
        <taxon>Corynebacteriaceae</taxon>
        <taxon>Corynebacterium</taxon>
    </lineage>
</organism>
<keyword evidence="3" id="KW-1185">Reference proteome</keyword>
<proteinExistence type="predicted"/>
<dbReference type="Proteomes" id="UP000035368">
    <property type="component" value="Chromosome"/>
</dbReference>